<evidence type="ECO:0000256" key="8">
    <source>
        <dbReference type="ARBA" id="ARBA00023034"/>
    </source>
</evidence>
<evidence type="ECO:0000256" key="6">
    <source>
        <dbReference type="ARBA" id="ARBA00022968"/>
    </source>
</evidence>
<name>A0A183JJB1_9TREM</name>
<evidence type="ECO:0000256" key="5">
    <source>
        <dbReference type="ARBA" id="ARBA00022692"/>
    </source>
</evidence>
<evidence type="ECO:0000313" key="12">
    <source>
        <dbReference type="WBParaSite" id="SCUD_0000278601-mRNA-1"/>
    </source>
</evidence>
<reference evidence="10 11" key="2">
    <citation type="submission" date="2018-11" db="EMBL/GenBank/DDBJ databases">
        <authorList>
            <consortium name="Pathogen Informatics"/>
        </authorList>
    </citation>
    <scope>NUCLEOTIDE SEQUENCE [LARGE SCALE GENOMIC DNA]</scope>
    <source>
        <strain evidence="10">Dakar</strain>
        <strain evidence="11">Dakar, Senegal</strain>
    </source>
</reference>
<comment type="subcellular location">
    <subcellularLocation>
        <location evidence="1">Golgi apparatus membrane</location>
        <topology evidence="1">Single-pass type II membrane protein</topology>
    </subcellularLocation>
</comment>
<evidence type="ECO:0000256" key="2">
    <source>
        <dbReference type="ARBA" id="ARBA00008661"/>
    </source>
</evidence>
<comment type="similarity">
    <text evidence="2">Belongs to the glycosyltransferase 31 family.</text>
</comment>
<evidence type="ECO:0000313" key="10">
    <source>
        <dbReference type="EMBL" id="VDO76964.1"/>
    </source>
</evidence>
<dbReference type="EMBL" id="UZAK01002847">
    <property type="protein sequence ID" value="VDO76964.1"/>
    <property type="molecule type" value="Genomic_DNA"/>
</dbReference>
<keyword evidence="9" id="KW-0472">Membrane</keyword>
<evidence type="ECO:0000256" key="3">
    <source>
        <dbReference type="ARBA" id="ARBA00022676"/>
    </source>
</evidence>
<accession>A0A183JJB1</accession>
<proteinExistence type="inferred from homology"/>
<keyword evidence="5" id="KW-0812">Transmembrane</keyword>
<dbReference type="WBParaSite" id="SCUD_0000278601-mRNA-1">
    <property type="protein sequence ID" value="SCUD_0000278601-mRNA-1"/>
    <property type="gene ID" value="SCUD_0000278601"/>
</dbReference>
<sequence>MVKPFREINSKWYISKFIYPFDYYPNYPHGGTIIISRSLIIQLNQLLYSIELFPSDNVLIGIVLDKLNISIIHIENILFSKNIIDSRQKFITAHFKGISYLLINLWKSLRLDKLYYN</sequence>
<keyword evidence="4" id="KW-0808">Transferase</keyword>
<evidence type="ECO:0000256" key="9">
    <source>
        <dbReference type="ARBA" id="ARBA00023136"/>
    </source>
</evidence>
<dbReference type="GO" id="GO:0000139">
    <property type="term" value="C:Golgi membrane"/>
    <property type="evidence" value="ECO:0007669"/>
    <property type="project" value="UniProtKB-SubCell"/>
</dbReference>
<keyword evidence="6" id="KW-0735">Signal-anchor</keyword>
<protein>
    <submittedName>
        <fullName evidence="12">Hexosyltransferase</fullName>
    </submittedName>
</protein>
<keyword evidence="8" id="KW-0333">Golgi apparatus</keyword>
<dbReference type="STRING" id="6186.A0A183JJB1"/>
<gene>
    <name evidence="10" type="ORF">SCUD_LOCUS2787</name>
</gene>
<keyword evidence="3" id="KW-0328">Glycosyltransferase</keyword>
<dbReference type="AlphaFoldDB" id="A0A183JJB1"/>
<keyword evidence="11" id="KW-1185">Reference proteome</keyword>
<dbReference type="GO" id="GO:0016758">
    <property type="term" value="F:hexosyltransferase activity"/>
    <property type="evidence" value="ECO:0007669"/>
    <property type="project" value="InterPro"/>
</dbReference>
<dbReference type="Pfam" id="PF01762">
    <property type="entry name" value="Galactosyl_T"/>
    <property type="match status" value="1"/>
</dbReference>
<evidence type="ECO:0000256" key="4">
    <source>
        <dbReference type="ARBA" id="ARBA00022679"/>
    </source>
</evidence>
<keyword evidence="7" id="KW-1133">Transmembrane helix</keyword>
<evidence type="ECO:0000256" key="1">
    <source>
        <dbReference type="ARBA" id="ARBA00004323"/>
    </source>
</evidence>
<organism evidence="12">
    <name type="scientific">Schistosoma curassoni</name>
    <dbReference type="NCBI Taxonomy" id="6186"/>
    <lineage>
        <taxon>Eukaryota</taxon>
        <taxon>Metazoa</taxon>
        <taxon>Spiralia</taxon>
        <taxon>Lophotrochozoa</taxon>
        <taxon>Platyhelminthes</taxon>
        <taxon>Trematoda</taxon>
        <taxon>Digenea</taxon>
        <taxon>Strigeidida</taxon>
        <taxon>Schistosomatoidea</taxon>
        <taxon>Schistosomatidae</taxon>
        <taxon>Schistosoma</taxon>
    </lineage>
</organism>
<dbReference type="Proteomes" id="UP000279833">
    <property type="component" value="Unassembled WGS sequence"/>
</dbReference>
<dbReference type="InterPro" id="IPR002659">
    <property type="entry name" value="Glyco_trans_31"/>
</dbReference>
<reference evidence="12" key="1">
    <citation type="submission" date="2016-06" db="UniProtKB">
        <authorList>
            <consortium name="WormBaseParasite"/>
        </authorList>
    </citation>
    <scope>IDENTIFICATION</scope>
</reference>
<evidence type="ECO:0000256" key="7">
    <source>
        <dbReference type="ARBA" id="ARBA00022989"/>
    </source>
</evidence>
<evidence type="ECO:0000313" key="11">
    <source>
        <dbReference type="Proteomes" id="UP000279833"/>
    </source>
</evidence>